<dbReference type="Proteomes" id="UP000811545">
    <property type="component" value="Unassembled WGS sequence"/>
</dbReference>
<name>A0A9E2BNF7_PSYF1</name>
<protein>
    <submittedName>
        <fullName evidence="1">Uncharacterized protein</fullName>
    </submittedName>
</protein>
<gene>
    <name evidence="1" type="ORF">DDT42_02081</name>
</gene>
<proteinExistence type="predicted"/>
<dbReference type="EMBL" id="QLTW01000374">
    <property type="protein sequence ID" value="MBT9146199.1"/>
    <property type="molecule type" value="Genomic_DNA"/>
</dbReference>
<reference evidence="1 2" key="1">
    <citation type="journal article" date="2021" name="bioRxiv">
        <title>Unique metabolic strategies in Hadean analogues reveal hints for primordial physiology.</title>
        <authorList>
            <person name="Nobu M.K."/>
            <person name="Nakai R."/>
            <person name="Tamazawa S."/>
            <person name="Mori H."/>
            <person name="Toyoda A."/>
            <person name="Ijiri A."/>
            <person name="Suzuki S."/>
            <person name="Kurokawa K."/>
            <person name="Kamagata Y."/>
            <person name="Tamaki H."/>
        </authorList>
    </citation>
    <scope>NUCLEOTIDE SEQUENCE [LARGE SCALE GENOMIC DNA]</scope>
    <source>
        <strain evidence="1">BS525</strain>
    </source>
</reference>
<dbReference type="Pfam" id="PF12683">
    <property type="entry name" value="DUF3798"/>
    <property type="match status" value="1"/>
</dbReference>
<dbReference type="AlphaFoldDB" id="A0A9E2BNF7"/>
<evidence type="ECO:0000313" key="2">
    <source>
        <dbReference type="Proteomes" id="UP000811545"/>
    </source>
</evidence>
<dbReference type="InterPro" id="IPR024258">
    <property type="entry name" value="DUF3798"/>
</dbReference>
<evidence type="ECO:0000313" key="1">
    <source>
        <dbReference type="EMBL" id="MBT9146199.1"/>
    </source>
</evidence>
<dbReference type="Gene3D" id="3.40.50.11400">
    <property type="match status" value="1"/>
</dbReference>
<comment type="caution">
    <text evidence="1">The sequence shown here is derived from an EMBL/GenBank/DDBJ whole genome shotgun (WGS) entry which is preliminary data.</text>
</comment>
<sequence>MKKNQLVLILVVVVVVAGLAYYFTRPKVEEAVEKPFMIGIMTGTVAQGEDEYRAAERVIAKYGSDRVIHLVYPDNFMGEQETKISQIISLAQNPDVKVIIISQAVPGALPALRKLKEIRPDILFGFVNPHEDPDMVNAEAHFSIQPDEKLRGRTIITQAKKMGATTGMTPIL</sequence>
<accession>A0A9E2BNF7</accession>
<organism evidence="1 2">
    <name type="scientific">Psychracetigena formicireducens</name>
    <dbReference type="NCBI Taxonomy" id="2986056"/>
    <lineage>
        <taxon>Bacteria</taxon>
        <taxon>Bacillati</taxon>
        <taxon>Candidatus Lithacetigenota</taxon>
        <taxon>Candidatus Psychracetigena</taxon>
    </lineage>
</organism>